<sequence>MTGERHRCADPRLCPDCRRERLTGRPVPSLRDMTALLADTPRHVPLTEEGDVDYAEVLRADMRRILGRVGWAALPQADLRALLHSATYGTPPSADLVVRAAAALAEEPHLYVITTNAVPPDTPKSDHGRNSTALIKPPAPD</sequence>
<gene>
    <name evidence="2" type="ORF">HD597_010058</name>
</gene>
<dbReference type="EMBL" id="JAMZEB010000002">
    <property type="protein sequence ID" value="MCP2363038.1"/>
    <property type="molecule type" value="Genomic_DNA"/>
</dbReference>
<keyword evidence="3" id="KW-1185">Reference proteome</keyword>
<proteinExistence type="predicted"/>
<dbReference type="AlphaFoldDB" id="A0A9X2K7C6"/>
<protein>
    <submittedName>
        <fullName evidence="2">Uncharacterized protein</fullName>
    </submittedName>
</protein>
<reference evidence="2" key="1">
    <citation type="submission" date="2022-06" db="EMBL/GenBank/DDBJ databases">
        <title>Sequencing the genomes of 1000 actinobacteria strains.</title>
        <authorList>
            <person name="Klenk H.-P."/>
        </authorList>
    </citation>
    <scope>NUCLEOTIDE SEQUENCE</scope>
    <source>
        <strain evidence="2">DSM 46694</strain>
    </source>
</reference>
<comment type="caution">
    <text evidence="2">The sequence shown here is derived from an EMBL/GenBank/DDBJ whole genome shotgun (WGS) entry which is preliminary data.</text>
</comment>
<organism evidence="2 3">
    <name type="scientific">Nonomuraea thailandensis</name>
    <dbReference type="NCBI Taxonomy" id="1188745"/>
    <lineage>
        <taxon>Bacteria</taxon>
        <taxon>Bacillati</taxon>
        <taxon>Actinomycetota</taxon>
        <taxon>Actinomycetes</taxon>
        <taxon>Streptosporangiales</taxon>
        <taxon>Streptosporangiaceae</taxon>
        <taxon>Nonomuraea</taxon>
    </lineage>
</organism>
<name>A0A9X2K7C6_9ACTN</name>
<feature type="region of interest" description="Disordered" evidence="1">
    <location>
        <begin position="117"/>
        <end position="141"/>
    </location>
</feature>
<dbReference type="RefSeq" id="WP_253754323.1">
    <property type="nucleotide sequence ID" value="NZ_BAABKA010000023.1"/>
</dbReference>
<evidence type="ECO:0000313" key="2">
    <source>
        <dbReference type="EMBL" id="MCP2363038.1"/>
    </source>
</evidence>
<dbReference type="Proteomes" id="UP001139648">
    <property type="component" value="Unassembled WGS sequence"/>
</dbReference>
<evidence type="ECO:0000313" key="3">
    <source>
        <dbReference type="Proteomes" id="UP001139648"/>
    </source>
</evidence>
<accession>A0A9X2K7C6</accession>
<evidence type="ECO:0000256" key="1">
    <source>
        <dbReference type="SAM" id="MobiDB-lite"/>
    </source>
</evidence>